<accession>A0A7X4KFH5</accession>
<sequence>MAHETGELSEPRELSAEERGLTDWLLRHGAAEGIDFLAQLEHAKVIAHCKCGCASIDFSIDGRRPKTFGMRVLSDFQWKDEQGRLFGAIVFEQDDLLAGLDLWSIDGIATAHVLPSVEALVPYGTLA</sequence>
<dbReference type="Proteomes" id="UP000469734">
    <property type="component" value="Unassembled WGS sequence"/>
</dbReference>
<dbReference type="RefSeq" id="WP_161049916.1">
    <property type="nucleotide sequence ID" value="NZ_WWCR01000007.1"/>
</dbReference>
<protein>
    <recommendedName>
        <fullName evidence="3">DUF2958 domain-containing protein</fullName>
    </recommendedName>
</protein>
<gene>
    <name evidence="1" type="ORF">GTP56_09475</name>
</gene>
<dbReference type="AlphaFoldDB" id="A0A7X4KFH5"/>
<reference evidence="1 2" key="1">
    <citation type="submission" date="2019-12" db="EMBL/GenBank/DDBJ databases">
        <title>Novel species isolated from a subtropical stream in China.</title>
        <authorList>
            <person name="Lu H."/>
        </authorList>
    </citation>
    <scope>NUCLEOTIDE SEQUENCE [LARGE SCALE GENOMIC DNA]</scope>
    <source>
        <strain evidence="1 2">FT134W</strain>
    </source>
</reference>
<organism evidence="1 2">
    <name type="scientific">Duganella margarita</name>
    <dbReference type="NCBI Taxonomy" id="2692170"/>
    <lineage>
        <taxon>Bacteria</taxon>
        <taxon>Pseudomonadati</taxon>
        <taxon>Pseudomonadota</taxon>
        <taxon>Betaproteobacteria</taxon>
        <taxon>Burkholderiales</taxon>
        <taxon>Oxalobacteraceae</taxon>
        <taxon>Telluria group</taxon>
        <taxon>Duganella</taxon>
    </lineage>
</organism>
<dbReference type="EMBL" id="WWCR01000007">
    <property type="protein sequence ID" value="MYM72426.1"/>
    <property type="molecule type" value="Genomic_DNA"/>
</dbReference>
<evidence type="ECO:0000313" key="2">
    <source>
        <dbReference type="Proteomes" id="UP000469734"/>
    </source>
</evidence>
<comment type="caution">
    <text evidence="1">The sequence shown here is derived from an EMBL/GenBank/DDBJ whole genome shotgun (WGS) entry which is preliminary data.</text>
</comment>
<evidence type="ECO:0000313" key="1">
    <source>
        <dbReference type="EMBL" id="MYM72426.1"/>
    </source>
</evidence>
<evidence type="ECO:0008006" key="3">
    <source>
        <dbReference type="Google" id="ProtNLM"/>
    </source>
</evidence>
<proteinExistence type="predicted"/>
<name>A0A7X4KFH5_9BURK</name>